<accession>R7TIC6</accession>
<dbReference type="PANTHER" id="PTHR43780:SF2">
    <property type="entry name" value="1-AMINOCYCLOPROPANE-1-CARBOXYLATE DEAMINASE-RELATED"/>
    <property type="match status" value="1"/>
</dbReference>
<dbReference type="InterPro" id="IPR001926">
    <property type="entry name" value="TrpB-like_PALP"/>
</dbReference>
<dbReference type="InterPro" id="IPR036052">
    <property type="entry name" value="TrpB-like_PALP_sf"/>
</dbReference>
<gene>
    <name evidence="7" type="ORF">CAPTEDRAFT_123695</name>
</gene>
<evidence type="ECO:0000256" key="1">
    <source>
        <dbReference type="ARBA" id="ARBA00001933"/>
    </source>
</evidence>
<dbReference type="EMBL" id="AMQN01012733">
    <property type="status" value="NOT_ANNOTATED_CDS"/>
    <property type="molecule type" value="Genomic_DNA"/>
</dbReference>
<dbReference type="Pfam" id="PF00291">
    <property type="entry name" value="PALP"/>
    <property type="match status" value="1"/>
</dbReference>
<evidence type="ECO:0000313" key="7">
    <source>
        <dbReference type="EMBL" id="ELT93489.1"/>
    </source>
</evidence>
<protein>
    <recommendedName>
        <fullName evidence="6">Tryptophan synthase beta chain-like PALP domain-containing protein</fullName>
    </recommendedName>
</protein>
<sequence length="362" mass="39411">MPVGIRSNSLIAYTPPSWAEKLKNVPTHRIQLGHLNTPVHSWKLPGLPRDVQLAIKRDDMTGSTLGGNKIRKLEFLFADALQKGCRHVITCGGLQSNHCRAVAVACAQLGLKCHLVLRSGLKDVKDAGCEGNVFLDKMMGASLYYVPTKAEYTTELLPRMQTLADKIRDDSGEDSYLMEVGGSSDVGFYGYVEAFHELEQQGVLDSFDDIVFACGSGGTAEGLAVANHLTGSKLRVHGVAVCDDAIYFHNHCNTLLAQVGLTDIRSEDILNIIEGAKGLGYGLSQQPELDFVSEIAMSTGIVLDPVYTGKAVLGFLNQLKANSSVFKGKRILYIHTGSNEGIVLWFSMLVDCREFLERTMVG</sequence>
<evidence type="ECO:0000256" key="3">
    <source>
        <dbReference type="ARBA" id="ARBA00022898"/>
    </source>
</evidence>
<evidence type="ECO:0000313" key="8">
    <source>
        <dbReference type="EnsemblMetazoa" id="CapteP123695"/>
    </source>
</evidence>
<feature type="active site" description="Nucleophile" evidence="4">
    <location>
        <position position="96"/>
    </location>
</feature>
<reference evidence="9" key="1">
    <citation type="submission" date="2012-12" db="EMBL/GenBank/DDBJ databases">
        <authorList>
            <person name="Hellsten U."/>
            <person name="Grimwood J."/>
            <person name="Chapman J.A."/>
            <person name="Shapiro H."/>
            <person name="Aerts A."/>
            <person name="Otillar R.P."/>
            <person name="Terry A.Y."/>
            <person name="Boore J.L."/>
            <person name="Simakov O."/>
            <person name="Marletaz F."/>
            <person name="Cho S.-J."/>
            <person name="Edsinger-Gonzales E."/>
            <person name="Havlak P."/>
            <person name="Kuo D.-H."/>
            <person name="Larsson T."/>
            <person name="Lv J."/>
            <person name="Arendt D."/>
            <person name="Savage R."/>
            <person name="Osoegawa K."/>
            <person name="de Jong P."/>
            <person name="Lindberg D.R."/>
            <person name="Seaver E.C."/>
            <person name="Weisblat D.A."/>
            <person name="Putnam N.H."/>
            <person name="Grigoriev I.V."/>
            <person name="Rokhsar D.S."/>
        </authorList>
    </citation>
    <scope>NUCLEOTIDE SEQUENCE</scope>
    <source>
        <strain evidence="9">I ESC-2004</strain>
    </source>
</reference>
<dbReference type="Gene3D" id="3.40.50.1100">
    <property type="match status" value="2"/>
</dbReference>
<reference evidence="8" key="3">
    <citation type="submission" date="2015-06" db="UniProtKB">
        <authorList>
            <consortium name="EnsemblMetazoa"/>
        </authorList>
    </citation>
    <scope>IDENTIFICATION</scope>
</reference>
<dbReference type="SUPFAM" id="SSF53686">
    <property type="entry name" value="Tryptophan synthase beta subunit-like PLP-dependent enzymes"/>
    <property type="match status" value="1"/>
</dbReference>
<comment type="similarity">
    <text evidence="2">Belongs to the ACC deaminase/D-cysteine desulfhydrase family.</text>
</comment>
<proteinExistence type="inferred from homology"/>
<evidence type="ECO:0000256" key="4">
    <source>
        <dbReference type="PIRSR" id="PIRSR006278-1"/>
    </source>
</evidence>
<organism evidence="7">
    <name type="scientific">Capitella teleta</name>
    <name type="common">Polychaete worm</name>
    <dbReference type="NCBI Taxonomy" id="283909"/>
    <lineage>
        <taxon>Eukaryota</taxon>
        <taxon>Metazoa</taxon>
        <taxon>Spiralia</taxon>
        <taxon>Lophotrochozoa</taxon>
        <taxon>Annelida</taxon>
        <taxon>Polychaeta</taxon>
        <taxon>Sedentaria</taxon>
        <taxon>Scolecida</taxon>
        <taxon>Capitellidae</taxon>
        <taxon>Capitella</taxon>
    </lineage>
</organism>
<keyword evidence="3 5" id="KW-0663">Pyridoxal phosphate</keyword>
<dbReference type="PANTHER" id="PTHR43780">
    <property type="entry name" value="1-AMINOCYCLOPROPANE-1-CARBOXYLATE DEAMINASE-RELATED"/>
    <property type="match status" value="1"/>
</dbReference>
<evidence type="ECO:0000313" key="9">
    <source>
        <dbReference type="Proteomes" id="UP000014760"/>
    </source>
</evidence>
<keyword evidence="9" id="KW-1185">Reference proteome</keyword>
<feature type="domain" description="Tryptophan synthase beta chain-like PALP" evidence="6">
    <location>
        <begin position="31"/>
        <end position="337"/>
    </location>
</feature>
<feature type="modified residue" description="N6-(pyridoxal phosphate)lysine" evidence="5">
    <location>
        <position position="69"/>
    </location>
</feature>
<dbReference type="InterPro" id="IPR027278">
    <property type="entry name" value="ACCD_DCysDesulf"/>
</dbReference>
<dbReference type="EMBL" id="KB309720">
    <property type="protein sequence ID" value="ELT93489.1"/>
    <property type="molecule type" value="Genomic_DNA"/>
</dbReference>
<dbReference type="OrthoDB" id="10266364at2759"/>
<evidence type="ECO:0000256" key="2">
    <source>
        <dbReference type="ARBA" id="ARBA00008639"/>
    </source>
</evidence>
<comment type="cofactor">
    <cofactor evidence="1">
        <name>pyridoxal 5'-phosphate</name>
        <dbReference type="ChEBI" id="CHEBI:597326"/>
    </cofactor>
</comment>
<dbReference type="OMA" id="ERYHAGT"/>
<evidence type="ECO:0000259" key="6">
    <source>
        <dbReference type="Pfam" id="PF00291"/>
    </source>
</evidence>
<dbReference type="GO" id="GO:0019148">
    <property type="term" value="F:D-cysteine desulfhydrase activity"/>
    <property type="evidence" value="ECO:0007669"/>
    <property type="project" value="TreeGrafter"/>
</dbReference>
<evidence type="ECO:0000256" key="5">
    <source>
        <dbReference type="PIRSR" id="PIRSR006278-2"/>
    </source>
</evidence>
<dbReference type="STRING" id="283909.R7TIC6"/>
<dbReference type="EnsemblMetazoa" id="CapteT123695">
    <property type="protein sequence ID" value="CapteP123695"/>
    <property type="gene ID" value="CapteG123695"/>
</dbReference>
<name>R7TIC6_CAPTE</name>
<dbReference type="AlphaFoldDB" id="R7TIC6"/>
<dbReference type="FunFam" id="3.40.50.1100:FF:000042">
    <property type="entry name" value="Bifunctional D-cysteine desulfhydrase/1-aminocyclopropane-1-carboxylate deaminase mitochondrial"/>
    <property type="match status" value="1"/>
</dbReference>
<dbReference type="HOGENOM" id="CLU_048897_1_0_1"/>
<reference evidence="7 9" key="2">
    <citation type="journal article" date="2013" name="Nature">
        <title>Insights into bilaterian evolution from three spiralian genomes.</title>
        <authorList>
            <person name="Simakov O."/>
            <person name="Marletaz F."/>
            <person name="Cho S.J."/>
            <person name="Edsinger-Gonzales E."/>
            <person name="Havlak P."/>
            <person name="Hellsten U."/>
            <person name="Kuo D.H."/>
            <person name="Larsson T."/>
            <person name="Lv J."/>
            <person name="Arendt D."/>
            <person name="Savage R."/>
            <person name="Osoegawa K."/>
            <person name="de Jong P."/>
            <person name="Grimwood J."/>
            <person name="Chapman J.A."/>
            <person name="Shapiro H."/>
            <person name="Aerts A."/>
            <person name="Otillar R.P."/>
            <person name="Terry A.Y."/>
            <person name="Boore J.L."/>
            <person name="Grigoriev I.V."/>
            <person name="Lindberg D.R."/>
            <person name="Seaver E.C."/>
            <person name="Weisblat D.A."/>
            <person name="Putnam N.H."/>
            <person name="Rokhsar D.S."/>
        </authorList>
    </citation>
    <scope>NUCLEOTIDE SEQUENCE</scope>
    <source>
        <strain evidence="7 9">I ESC-2004</strain>
    </source>
</reference>
<dbReference type="Proteomes" id="UP000014760">
    <property type="component" value="Unassembled WGS sequence"/>
</dbReference>
<dbReference type="PIRSF" id="PIRSF006278">
    <property type="entry name" value="ACCD_DCysDesulf"/>
    <property type="match status" value="1"/>
</dbReference>